<comment type="caution">
    <text evidence="1">The sequence shown here is derived from an EMBL/GenBank/DDBJ whole genome shotgun (WGS) entry which is preliminary data.</text>
</comment>
<dbReference type="AlphaFoldDB" id="A0A0F9JNN0"/>
<evidence type="ECO:0000313" key="1">
    <source>
        <dbReference type="EMBL" id="KKM71278.1"/>
    </source>
</evidence>
<dbReference type="EMBL" id="LAZR01009670">
    <property type="protein sequence ID" value="KKM71278.1"/>
    <property type="molecule type" value="Genomic_DNA"/>
</dbReference>
<protein>
    <submittedName>
        <fullName evidence="1">Uncharacterized protein</fullName>
    </submittedName>
</protein>
<accession>A0A0F9JNN0</accession>
<sequence length="127" mass="13879">MTEERTRLVEVGHRHTNCWGQVAIVAGVDIGQHGVFLSLDFSGSPGHTYLPLELPAGGDFSTGYYNWPCYGTSTLDNGMKVGTVCCRWDDDDGETLPACEALWEKTIEAVEAEGGVMQSRPTDIRLN</sequence>
<name>A0A0F9JNN0_9ZZZZ</name>
<reference evidence="1" key="1">
    <citation type="journal article" date="2015" name="Nature">
        <title>Complex archaea that bridge the gap between prokaryotes and eukaryotes.</title>
        <authorList>
            <person name="Spang A."/>
            <person name="Saw J.H."/>
            <person name="Jorgensen S.L."/>
            <person name="Zaremba-Niedzwiedzka K."/>
            <person name="Martijn J."/>
            <person name="Lind A.E."/>
            <person name="van Eijk R."/>
            <person name="Schleper C."/>
            <person name="Guy L."/>
            <person name="Ettema T.J."/>
        </authorList>
    </citation>
    <scope>NUCLEOTIDE SEQUENCE</scope>
</reference>
<organism evidence="1">
    <name type="scientific">marine sediment metagenome</name>
    <dbReference type="NCBI Taxonomy" id="412755"/>
    <lineage>
        <taxon>unclassified sequences</taxon>
        <taxon>metagenomes</taxon>
        <taxon>ecological metagenomes</taxon>
    </lineage>
</organism>
<proteinExistence type="predicted"/>
<gene>
    <name evidence="1" type="ORF">LCGC14_1432170</name>
</gene>